<dbReference type="InterPro" id="IPR029025">
    <property type="entry name" value="T3SS_substrate_exporter_C"/>
</dbReference>
<proteinExistence type="inferred from homology"/>
<feature type="transmembrane region" description="Helical" evidence="3">
    <location>
        <begin position="148"/>
        <end position="168"/>
    </location>
</feature>
<dbReference type="Gene3D" id="3.40.1690.10">
    <property type="entry name" value="secretion proteins EscU"/>
    <property type="match status" value="1"/>
</dbReference>
<sequence>MAEGEDGQEKTEDPTQKKLDDAREEGRVLSSREMYVFTALALATLALTVGRGALVDLPALWGRGLTLAPGPDLDALAITRLGEALWTVVAAGLIVGLPFVAIAIGTQLSIGGIAFSPKAIGPKWNKLDPLSGLKRMVSVQSAVELAKAILKVALLIGVGVLALWGMLPALDRTASMQTGDAMAVFGQALVRVLAGLTLVLAAIGALDLMWQIHSHTSSLKMSHQEVKQEFKESEGSPELKGRMRSLQYQAARRAGERASVAQTAEATAIITNPSHFAVALRYEPGQPGAPIIVAMGRDLVARDIRGVARRRAIPTLSAPPLARALYFAGGIGQEIPVDLYAAVATVLAHVWRLEQGLADPMPEIDLPETLRFDANGRRERPDETDQRKGPKK</sequence>
<feature type="compositionally biased region" description="Basic and acidic residues" evidence="2">
    <location>
        <begin position="7"/>
        <end position="25"/>
    </location>
</feature>
<keyword evidence="3" id="KW-0812">Transmembrane</keyword>
<dbReference type="Gene3D" id="6.10.250.2080">
    <property type="match status" value="1"/>
</dbReference>
<feature type="transmembrane region" description="Helical" evidence="3">
    <location>
        <begin position="84"/>
        <end position="104"/>
    </location>
</feature>
<keyword evidence="5" id="KW-1185">Reference proteome</keyword>
<dbReference type="RefSeq" id="WP_109667648.1">
    <property type="nucleotide sequence ID" value="NZ_QGGW01000004.1"/>
</dbReference>
<comment type="caution">
    <text evidence="4">The sequence shown here is derived from an EMBL/GenBank/DDBJ whole genome shotgun (WGS) entry which is preliminary data.</text>
</comment>
<name>A0A316GIG3_9RHOB</name>
<keyword evidence="3" id="KW-1133">Transmembrane helix</keyword>
<dbReference type="AlphaFoldDB" id="A0A316GIG3"/>
<feature type="region of interest" description="Disordered" evidence="2">
    <location>
        <begin position="364"/>
        <end position="392"/>
    </location>
</feature>
<feature type="region of interest" description="Disordered" evidence="2">
    <location>
        <begin position="1"/>
        <end position="25"/>
    </location>
</feature>
<dbReference type="GO" id="GO:0005886">
    <property type="term" value="C:plasma membrane"/>
    <property type="evidence" value="ECO:0007669"/>
    <property type="project" value="TreeGrafter"/>
</dbReference>
<dbReference type="PANTHER" id="PTHR30531">
    <property type="entry name" value="FLAGELLAR BIOSYNTHETIC PROTEIN FLHB"/>
    <property type="match status" value="1"/>
</dbReference>
<evidence type="ECO:0000256" key="2">
    <source>
        <dbReference type="SAM" id="MobiDB-lite"/>
    </source>
</evidence>
<dbReference type="PANTHER" id="PTHR30531:SF12">
    <property type="entry name" value="FLAGELLAR BIOSYNTHETIC PROTEIN FLHB"/>
    <property type="match status" value="1"/>
</dbReference>
<feature type="transmembrane region" description="Helical" evidence="3">
    <location>
        <begin position="188"/>
        <end position="210"/>
    </location>
</feature>
<keyword evidence="4" id="KW-0969">Cilium</keyword>
<gene>
    <name evidence="4" type="ORF">C7455_10441</name>
</gene>
<evidence type="ECO:0000256" key="3">
    <source>
        <dbReference type="SAM" id="Phobius"/>
    </source>
</evidence>
<keyword evidence="3" id="KW-0472">Membrane</keyword>
<reference evidence="4 5" key="1">
    <citation type="submission" date="2018-05" db="EMBL/GenBank/DDBJ databases">
        <title>Genomic Encyclopedia of Type Strains, Phase IV (KMG-IV): sequencing the most valuable type-strain genomes for metagenomic binning, comparative biology and taxonomic classification.</title>
        <authorList>
            <person name="Goeker M."/>
        </authorList>
    </citation>
    <scope>NUCLEOTIDE SEQUENCE [LARGE SCALE GENOMIC DNA]</scope>
    <source>
        <strain evidence="4 5">DSM 16097</strain>
    </source>
</reference>
<dbReference type="PRINTS" id="PR00950">
    <property type="entry name" value="TYPE3IMSPROT"/>
</dbReference>
<dbReference type="EMBL" id="QGGW01000004">
    <property type="protein sequence ID" value="PWK60405.1"/>
    <property type="molecule type" value="Genomic_DNA"/>
</dbReference>
<protein>
    <submittedName>
        <fullName evidence="4">Flagellar biosynthetic protein FlhB</fullName>
    </submittedName>
</protein>
<comment type="similarity">
    <text evidence="1">Belongs to the type III secretion exporter family.</text>
</comment>
<dbReference type="Proteomes" id="UP000245708">
    <property type="component" value="Unassembled WGS sequence"/>
</dbReference>
<feature type="compositionally biased region" description="Basic and acidic residues" evidence="2">
    <location>
        <begin position="368"/>
        <end position="392"/>
    </location>
</feature>
<dbReference type="Pfam" id="PF01312">
    <property type="entry name" value="Bac_export_2"/>
    <property type="match status" value="1"/>
</dbReference>
<dbReference type="InterPro" id="IPR006135">
    <property type="entry name" value="T3SS_substrate_exporter"/>
</dbReference>
<organism evidence="4 5">
    <name type="scientific">Roseicyclus mahoneyensis</name>
    <dbReference type="NCBI Taxonomy" id="164332"/>
    <lineage>
        <taxon>Bacteria</taxon>
        <taxon>Pseudomonadati</taxon>
        <taxon>Pseudomonadota</taxon>
        <taxon>Alphaproteobacteria</taxon>
        <taxon>Rhodobacterales</taxon>
        <taxon>Roseobacteraceae</taxon>
        <taxon>Roseicyclus</taxon>
    </lineage>
</organism>
<dbReference type="SUPFAM" id="SSF160544">
    <property type="entry name" value="EscU C-terminal domain-like"/>
    <property type="match status" value="1"/>
</dbReference>
<evidence type="ECO:0000313" key="4">
    <source>
        <dbReference type="EMBL" id="PWK60405.1"/>
    </source>
</evidence>
<dbReference type="GO" id="GO:0009306">
    <property type="term" value="P:protein secretion"/>
    <property type="evidence" value="ECO:0007669"/>
    <property type="project" value="InterPro"/>
</dbReference>
<evidence type="ECO:0000313" key="5">
    <source>
        <dbReference type="Proteomes" id="UP000245708"/>
    </source>
</evidence>
<keyword evidence="4" id="KW-0282">Flagellum</keyword>
<dbReference type="OrthoDB" id="9807950at2"/>
<keyword evidence="4" id="KW-0966">Cell projection</keyword>
<evidence type="ECO:0000256" key="1">
    <source>
        <dbReference type="ARBA" id="ARBA00010690"/>
    </source>
</evidence>
<accession>A0A316GIG3</accession>